<keyword evidence="1 6" id="KW-0436">Ligase</keyword>
<accession>A0ABZ0HQV3</accession>
<dbReference type="Gene3D" id="3.30.470.20">
    <property type="entry name" value="ATP-grasp fold, B domain"/>
    <property type="match status" value="1"/>
</dbReference>
<proteinExistence type="predicted"/>
<evidence type="ECO:0000256" key="3">
    <source>
        <dbReference type="ARBA" id="ARBA00022840"/>
    </source>
</evidence>
<evidence type="ECO:0000313" key="7">
    <source>
        <dbReference type="Proteomes" id="UP001626536"/>
    </source>
</evidence>
<dbReference type="GO" id="GO:0016874">
    <property type="term" value="F:ligase activity"/>
    <property type="evidence" value="ECO:0007669"/>
    <property type="project" value="UniProtKB-KW"/>
</dbReference>
<feature type="domain" description="ATP-grasp" evidence="5">
    <location>
        <begin position="107"/>
        <end position="304"/>
    </location>
</feature>
<dbReference type="PANTHER" id="PTHR43472">
    <property type="entry name" value="PHOSPHORIBOSYLAMINE--GLYCINE LIGASE"/>
    <property type="match status" value="1"/>
</dbReference>
<dbReference type="InterPro" id="IPR020562">
    <property type="entry name" value="PRibGlycinamide_synth_N"/>
</dbReference>
<dbReference type="Gene3D" id="3.40.50.20">
    <property type="match status" value="1"/>
</dbReference>
<name>A0ABZ0HQV3_9HYPH</name>
<dbReference type="SUPFAM" id="SSF52440">
    <property type="entry name" value="PreATP-grasp domain"/>
    <property type="match status" value="1"/>
</dbReference>
<dbReference type="SMART" id="SM01209">
    <property type="entry name" value="GARS_A"/>
    <property type="match status" value="1"/>
</dbReference>
<gene>
    <name evidence="6" type="ORF">RZS28_14365</name>
</gene>
<dbReference type="SUPFAM" id="SSF56059">
    <property type="entry name" value="Glutathione synthetase ATP-binding domain-like"/>
    <property type="match status" value="1"/>
</dbReference>
<keyword evidence="2 4" id="KW-0547">Nucleotide-binding</keyword>
<dbReference type="Proteomes" id="UP001626536">
    <property type="component" value="Chromosome"/>
</dbReference>
<evidence type="ECO:0000256" key="1">
    <source>
        <dbReference type="ARBA" id="ARBA00022598"/>
    </source>
</evidence>
<reference evidence="6 7" key="1">
    <citation type="submission" date="2023-10" db="EMBL/GenBank/DDBJ databases">
        <title>Novel methanotroph of the genus Methylocapsa from a subarctic wetland.</title>
        <authorList>
            <person name="Belova S.E."/>
            <person name="Oshkin I.Y."/>
            <person name="Miroshnikov K."/>
            <person name="Dedysh S.N."/>
        </authorList>
    </citation>
    <scope>NUCLEOTIDE SEQUENCE [LARGE SCALE GENOMIC DNA]</scope>
    <source>
        <strain evidence="6 7">RX1</strain>
    </source>
</reference>
<dbReference type="PANTHER" id="PTHR43472:SF1">
    <property type="entry name" value="PHOSPHORIBOSYLAMINE--GLYCINE LIGASE, CHLOROPLASTIC"/>
    <property type="match status" value="1"/>
</dbReference>
<dbReference type="Pfam" id="PF02844">
    <property type="entry name" value="GARS_N"/>
    <property type="match status" value="1"/>
</dbReference>
<dbReference type="EMBL" id="CP136862">
    <property type="protein sequence ID" value="WOJ88979.1"/>
    <property type="molecule type" value="Genomic_DNA"/>
</dbReference>
<dbReference type="Pfam" id="PF01071">
    <property type="entry name" value="GARS_A"/>
    <property type="match status" value="1"/>
</dbReference>
<sequence>MRVLVIGDGAREHALCWKLVESPLVDELYCAPGGDGVAVVAECVPISPSALQTLLSYCDENDIEFVIVDSLAAIENGLVDMLNRNGYPAFGPDMGGVKLEISKSFAKEFCQRRDIPSPRFACFENSDAAMRFLDEIGLPVVIQPDRAVDRAKVAICRTRADAEAAIAARLSKPDAGAIVIEEFLDGEEISYAVITDGNVVLPLTSTTPRWDGEATPSRPGCLSPAPAVTPEIEREIVERIFTPTVEGMKAERRMAKGLLSARIMLTPEGPKVLDYKVRLSDPDWQAIVLRLQGDLMPALVSSYDEMLYRFNPFRWHDEAAAVLVIKTDGTLDSEKVATAVDAAEIADSDIVVFQSYQDRELGVTAGGKDLDDMRKRLRAAAERIEQVLQAS</sequence>
<dbReference type="InterPro" id="IPR000115">
    <property type="entry name" value="PRibGlycinamide_synth"/>
</dbReference>
<dbReference type="RefSeq" id="WP_407338417.1">
    <property type="nucleotide sequence ID" value="NZ_CP136862.1"/>
</dbReference>
<evidence type="ECO:0000313" key="6">
    <source>
        <dbReference type="EMBL" id="WOJ88979.1"/>
    </source>
</evidence>
<dbReference type="PROSITE" id="PS50975">
    <property type="entry name" value="ATP_GRASP"/>
    <property type="match status" value="1"/>
</dbReference>
<organism evidence="6 7">
    <name type="scientific">Methylocapsa polymorpha</name>
    <dbReference type="NCBI Taxonomy" id="3080828"/>
    <lineage>
        <taxon>Bacteria</taxon>
        <taxon>Pseudomonadati</taxon>
        <taxon>Pseudomonadota</taxon>
        <taxon>Alphaproteobacteria</taxon>
        <taxon>Hyphomicrobiales</taxon>
        <taxon>Beijerinckiaceae</taxon>
        <taxon>Methylocapsa</taxon>
    </lineage>
</organism>
<evidence type="ECO:0000256" key="4">
    <source>
        <dbReference type="PROSITE-ProRule" id="PRU00409"/>
    </source>
</evidence>
<protein>
    <submittedName>
        <fullName evidence="6">Phosphoribosylamine--glycine ligase</fullName>
    </submittedName>
</protein>
<evidence type="ECO:0000256" key="2">
    <source>
        <dbReference type="ARBA" id="ARBA00022741"/>
    </source>
</evidence>
<evidence type="ECO:0000259" key="5">
    <source>
        <dbReference type="PROSITE" id="PS50975"/>
    </source>
</evidence>
<keyword evidence="3 4" id="KW-0067">ATP-binding</keyword>
<dbReference type="InterPro" id="IPR020561">
    <property type="entry name" value="PRibGlycinamid_synth_ATP-grasp"/>
</dbReference>
<dbReference type="Gene3D" id="3.30.1490.20">
    <property type="entry name" value="ATP-grasp fold, A domain"/>
    <property type="match status" value="1"/>
</dbReference>
<dbReference type="InterPro" id="IPR011761">
    <property type="entry name" value="ATP-grasp"/>
</dbReference>
<dbReference type="InterPro" id="IPR013815">
    <property type="entry name" value="ATP_grasp_subdomain_1"/>
</dbReference>
<dbReference type="InterPro" id="IPR016185">
    <property type="entry name" value="PreATP-grasp_dom_sf"/>
</dbReference>
<keyword evidence="7" id="KW-1185">Reference proteome</keyword>